<proteinExistence type="predicted"/>
<reference evidence="5" key="3">
    <citation type="submission" date="2022-09" db="EMBL/GenBank/DDBJ databases">
        <title>Complete genome sequence of Vulcanisaeta souniana.</title>
        <authorList>
            <person name="Kato S."/>
            <person name="Itoh T."/>
            <person name="Ohkuma M."/>
        </authorList>
    </citation>
    <scope>NUCLEOTIDE SEQUENCE [LARGE SCALE GENOMIC DNA]</scope>
    <source>
        <strain evidence="5">JCM 11219</strain>
    </source>
</reference>
<evidence type="ECO:0000313" key="5">
    <source>
        <dbReference type="Proteomes" id="UP001060771"/>
    </source>
</evidence>
<accession>A0A830EGI1</accession>
<evidence type="ECO:0000313" key="3">
    <source>
        <dbReference type="EMBL" id="GGI69027.1"/>
    </source>
</evidence>
<dbReference type="PANTHER" id="PTHR43844">
    <property type="entry name" value="METHIONINE SYNTHASE"/>
    <property type="match status" value="1"/>
</dbReference>
<dbReference type="Gene3D" id="3.20.20.210">
    <property type="match status" value="1"/>
</dbReference>
<dbReference type="AlphaFoldDB" id="A0A830EGI1"/>
<dbReference type="GO" id="GO:0008270">
    <property type="term" value="F:zinc ion binding"/>
    <property type="evidence" value="ECO:0007669"/>
    <property type="project" value="InterPro"/>
</dbReference>
<dbReference type="SUPFAM" id="SSF51726">
    <property type="entry name" value="UROD/MetE-like"/>
    <property type="match status" value="1"/>
</dbReference>
<protein>
    <submittedName>
        <fullName evidence="3">5-methyltetrahydropteroyltriglutamate--homocysteine methyltransferase</fullName>
    </submittedName>
</protein>
<dbReference type="GO" id="GO:0003871">
    <property type="term" value="F:5-methyltetrahydropteroyltriglutamate-homocysteine S-methyltransferase activity"/>
    <property type="evidence" value="ECO:0007669"/>
    <property type="project" value="InterPro"/>
</dbReference>
<dbReference type="Proteomes" id="UP001060771">
    <property type="component" value="Chromosome"/>
</dbReference>
<name>A0A830EGI1_9CREN</name>
<evidence type="ECO:0000313" key="2">
    <source>
        <dbReference type="EMBL" id="BDR91964.1"/>
    </source>
</evidence>
<keyword evidence="5" id="KW-1185">Reference proteome</keyword>
<sequence>MGWVGVILYKLSSSGRVMQGLTFTTSVVGSFPRPRWLIENFDKYSKGEISKEELDEYLDDAVKLTVKEEELAGLDVLTDGEQRRTSFVAFVGQKIPGFKLIYVTDINPRAIEIMKQYKAQLTYWRAVAVEQIRDSVIALDEFKFTRSVTDRGVKITLPSPYLIMWETWDAKYSRQVYPQPEDLAKDYSKVLRQEIIRLRDAGVDFIQLDEPMLGDLTEAKENEPDRYRKVIEAIHGQKYRGFKNELYLARDLVNETIKGIDGVRIGMHMDRWPNPDSPFYGIGFERLAPEVYDIKVKQYVLEYASPGSGDPAVFAKDLPSDKELGLGVIDVRNPQIEDPQIVVQRAERVVKVLDPRRIWLNPDCGFAPGMYRKFERRIAFSKIRSMTEAARILRKKYGDK</sequence>
<keyword evidence="3" id="KW-0489">Methyltransferase</keyword>
<dbReference type="GO" id="GO:0032259">
    <property type="term" value="P:methylation"/>
    <property type="evidence" value="ECO:0007669"/>
    <property type="project" value="UniProtKB-KW"/>
</dbReference>
<reference evidence="3" key="1">
    <citation type="journal article" date="2014" name="Int. J. Syst. Evol. Microbiol.">
        <title>Complete genome sequence of Corynebacterium casei LMG S-19264T (=DSM 44701T), isolated from a smear-ripened cheese.</title>
        <authorList>
            <consortium name="US DOE Joint Genome Institute (JGI-PGF)"/>
            <person name="Walter F."/>
            <person name="Albersmeier A."/>
            <person name="Kalinowski J."/>
            <person name="Ruckert C."/>
        </authorList>
    </citation>
    <scope>NUCLEOTIDE SEQUENCE</scope>
    <source>
        <strain evidence="3">JCM 11219</strain>
    </source>
</reference>
<dbReference type="InterPro" id="IPR038071">
    <property type="entry name" value="UROD/MetE-like_sf"/>
</dbReference>
<feature type="domain" description="Cobalamin-independent methionine synthase MetE C-terminal/archaeal" evidence="1">
    <location>
        <begin position="23"/>
        <end position="227"/>
    </location>
</feature>
<dbReference type="InterPro" id="IPR002629">
    <property type="entry name" value="Met_Synth_C/arc"/>
</dbReference>
<dbReference type="Pfam" id="PF01717">
    <property type="entry name" value="Meth_synt_2"/>
    <property type="match status" value="2"/>
</dbReference>
<dbReference type="EMBL" id="BMNM01000001">
    <property type="protein sequence ID" value="GGI69027.1"/>
    <property type="molecule type" value="Genomic_DNA"/>
</dbReference>
<reference evidence="3" key="2">
    <citation type="submission" date="2020-09" db="EMBL/GenBank/DDBJ databases">
        <authorList>
            <person name="Sun Q."/>
            <person name="Ohkuma M."/>
        </authorList>
    </citation>
    <scope>NUCLEOTIDE SEQUENCE</scope>
    <source>
        <strain evidence="3">JCM 11219</strain>
    </source>
</reference>
<organism evidence="3 4">
    <name type="scientific">Vulcanisaeta souniana JCM 11219</name>
    <dbReference type="NCBI Taxonomy" id="1293586"/>
    <lineage>
        <taxon>Archaea</taxon>
        <taxon>Thermoproteota</taxon>
        <taxon>Thermoprotei</taxon>
        <taxon>Thermoproteales</taxon>
        <taxon>Thermoproteaceae</taxon>
        <taxon>Vulcanisaeta</taxon>
    </lineage>
</organism>
<dbReference type="PANTHER" id="PTHR43844:SF2">
    <property type="entry name" value="SYNTHASE, VITAMIN-B12 INDEPENDENT, PUTATIVE (AFU_ORTHOLOGUE AFUA_3G12060)-RELATED"/>
    <property type="match status" value="1"/>
</dbReference>
<gene>
    <name evidence="3" type="ORF">GCM10007112_02470</name>
    <name evidence="2" type="ORF">Vsou_10570</name>
</gene>
<feature type="domain" description="Cobalamin-independent methionine synthase MetE C-terminal/archaeal" evidence="1">
    <location>
        <begin position="288"/>
        <end position="391"/>
    </location>
</feature>
<dbReference type="CDD" id="cd03311">
    <property type="entry name" value="CIMS_C_terminal_like"/>
    <property type="match status" value="1"/>
</dbReference>
<reference evidence="2" key="4">
    <citation type="journal article" date="2023" name="Microbiol. Resour. Announc.">
        <title>Complete Genome Sequence of Vulcanisaeta souniana Strain IC-059, a Hyperthermophilic Archaeon Isolated from Hot Spring Water in Japan.</title>
        <authorList>
            <person name="Kato S."/>
            <person name="Itoh T."/>
            <person name="Wu L."/>
            <person name="Ma J."/>
            <person name="Ohkuma M."/>
        </authorList>
    </citation>
    <scope>NUCLEOTIDE SEQUENCE</scope>
    <source>
        <strain evidence="2">JCM 11219</strain>
    </source>
</reference>
<keyword evidence="3" id="KW-0808">Transferase</keyword>
<dbReference type="GO" id="GO:0009086">
    <property type="term" value="P:methionine biosynthetic process"/>
    <property type="evidence" value="ECO:0007669"/>
    <property type="project" value="InterPro"/>
</dbReference>
<dbReference type="Proteomes" id="UP000657075">
    <property type="component" value="Unassembled WGS sequence"/>
</dbReference>
<dbReference type="EMBL" id="AP026830">
    <property type="protein sequence ID" value="BDR91964.1"/>
    <property type="molecule type" value="Genomic_DNA"/>
</dbReference>
<evidence type="ECO:0000313" key="4">
    <source>
        <dbReference type="Proteomes" id="UP000657075"/>
    </source>
</evidence>
<evidence type="ECO:0000259" key="1">
    <source>
        <dbReference type="Pfam" id="PF01717"/>
    </source>
</evidence>